<dbReference type="Proteomes" id="UP001172684">
    <property type="component" value="Unassembled WGS sequence"/>
</dbReference>
<reference evidence="6" key="1">
    <citation type="submission" date="2022-10" db="EMBL/GenBank/DDBJ databases">
        <title>Culturing micro-colonial fungi from biological soil crusts in the Mojave desert and describing Neophaeococcomyces mojavensis, and introducing the new genera and species Taxawa tesnikishii.</title>
        <authorList>
            <person name="Kurbessoian T."/>
            <person name="Stajich J.E."/>
        </authorList>
    </citation>
    <scope>NUCLEOTIDE SEQUENCE</scope>
    <source>
        <strain evidence="6">TK_1</strain>
    </source>
</reference>
<comment type="caution">
    <text evidence="6">The sequence shown here is derived from an EMBL/GenBank/DDBJ whole genome shotgun (WGS) entry which is preliminary data.</text>
</comment>
<feature type="domain" description="Exocyst complex subunit Exo70 C-terminal" evidence="5">
    <location>
        <begin position="246"/>
        <end position="628"/>
    </location>
</feature>
<evidence type="ECO:0000256" key="3">
    <source>
        <dbReference type="ARBA" id="ARBA00022483"/>
    </source>
</evidence>
<accession>A0ABQ9NYR2</accession>
<comment type="subcellular location">
    <subcellularLocation>
        <location evidence="4">Bud</location>
    </subcellularLocation>
    <subcellularLocation>
        <location evidence="4">Bud neck</location>
    </subcellularLocation>
</comment>
<evidence type="ECO:0000259" key="5">
    <source>
        <dbReference type="Pfam" id="PF03081"/>
    </source>
</evidence>
<dbReference type="Pfam" id="PF03081">
    <property type="entry name" value="Exo70_C"/>
    <property type="match status" value="1"/>
</dbReference>
<name>A0ABQ9NYR2_9PEZI</name>
<evidence type="ECO:0000313" key="7">
    <source>
        <dbReference type="Proteomes" id="UP001172684"/>
    </source>
</evidence>
<gene>
    <name evidence="6" type="primary">EXO70</name>
    <name evidence="6" type="ORF">H2201_002985</name>
</gene>
<dbReference type="PANTHER" id="PTHR12542:SF41">
    <property type="entry name" value="EXOCYST COMPLEX COMPONENT 7"/>
    <property type="match status" value="1"/>
</dbReference>
<dbReference type="SUPFAM" id="SSF74788">
    <property type="entry name" value="Cullin repeat-like"/>
    <property type="match status" value="1"/>
</dbReference>
<comment type="similarity">
    <text evidence="1 4">Belongs to the EXO70 family.</text>
</comment>
<dbReference type="Pfam" id="PF20669">
    <property type="entry name" value="Exo70_N"/>
    <property type="match status" value="1"/>
</dbReference>
<evidence type="ECO:0000256" key="4">
    <source>
        <dbReference type="RuleBase" id="RU365026"/>
    </source>
</evidence>
<organism evidence="6 7">
    <name type="scientific">Coniosporium apollinis</name>
    <dbReference type="NCBI Taxonomy" id="61459"/>
    <lineage>
        <taxon>Eukaryota</taxon>
        <taxon>Fungi</taxon>
        <taxon>Dikarya</taxon>
        <taxon>Ascomycota</taxon>
        <taxon>Pezizomycotina</taxon>
        <taxon>Dothideomycetes</taxon>
        <taxon>Dothideomycetes incertae sedis</taxon>
        <taxon>Coniosporium</taxon>
    </lineage>
</organism>
<keyword evidence="7" id="KW-1185">Reference proteome</keyword>
<sequence length="632" mass="70650">MVAPRKAAYAEESAEVEVLLANMEKLKGLTKKIQGSLNRLEMSGKNVKDAIGPIYGNTQRLQTINSNVDRIIEAIDRIQEPLDQRNREERIIRAGPRKVGMAEFIASLDRTTDALRGLRHSNLRSNQQAISELNTLLRIGTKQLEDVFREILSEDARPVEPLHYITKQLPFPALPQESASQLKIINTHVSASVAQISQGDFRETPTARTYAEIRGDYITTTLRNLAAASMSTARKTTADAIYRRGTNGIGTYAQGMEGLYVTEHENVRTVFAQDEWSRVFNATCQSSLNEFSKTLRELNTFIQHNLMTDCFLAYEIIEIVSTLSLRLEGRTGELKRPIADSLKLIRETAMTSLVKLLEDTRTRVQSLVALPMDGSPVPATTEVMTRLQTMTSYLPSLSSILASLGDGGWSTASASASSTSIPTIKSFDVGADGRKLFAHYASDTLNTLLQNIDAKSRMIHKTRPLQGVFIANNVAVINRMIRNSDLQPLLAGWTGKVDEYQKKSTDMYMDAWQETSKYLLDVQYTNRGARPPSGTTGSVDSAALIKSLGSKDKDAIKEKFRNFNASFEDLVAKHKSYRMEKEVKAQLTRDVQAFMEPLYSRFWDRYHEIDKGKGKYVKYSKDQFVATLAGLA</sequence>
<dbReference type="Gene3D" id="1.20.1280.170">
    <property type="entry name" value="Exocyst complex component Exo70"/>
    <property type="match status" value="1"/>
</dbReference>
<dbReference type="PANTHER" id="PTHR12542">
    <property type="entry name" value="EXOCYST COMPLEX PROTEIN EXO70"/>
    <property type="match status" value="1"/>
</dbReference>
<evidence type="ECO:0000256" key="2">
    <source>
        <dbReference type="ARBA" id="ARBA00022448"/>
    </source>
</evidence>
<keyword evidence="2 4" id="KW-0813">Transport</keyword>
<keyword evidence="4" id="KW-0653">Protein transport</keyword>
<dbReference type="InterPro" id="IPR016159">
    <property type="entry name" value="Cullin_repeat-like_dom_sf"/>
</dbReference>
<dbReference type="InterPro" id="IPR046364">
    <property type="entry name" value="Exo70_C"/>
</dbReference>
<dbReference type="EMBL" id="JAPDRL010000016">
    <property type="protein sequence ID" value="KAJ9666851.1"/>
    <property type="molecule type" value="Genomic_DNA"/>
</dbReference>
<keyword evidence="3 4" id="KW-0268">Exocytosis</keyword>
<evidence type="ECO:0000256" key="1">
    <source>
        <dbReference type="ARBA" id="ARBA00006756"/>
    </source>
</evidence>
<comment type="function">
    <text evidence="4">Involved in the secretory pathway as part of the exocyst complex which tethers secretory vesicles to the sites of exocytosis. Also plays a role in the assembly of the exocyst.</text>
</comment>
<protein>
    <recommendedName>
        <fullName evidence="4">Exocyst complex protein EXO70</fullName>
    </recommendedName>
</protein>
<evidence type="ECO:0000313" key="6">
    <source>
        <dbReference type="EMBL" id="KAJ9666851.1"/>
    </source>
</evidence>
<proteinExistence type="inferred from homology"/>
<dbReference type="InterPro" id="IPR004140">
    <property type="entry name" value="Exo70"/>
</dbReference>